<dbReference type="Proteomes" id="UP001219957">
    <property type="component" value="Chromosome"/>
</dbReference>
<dbReference type="RefSeq" id="WP_196430755.1">
    <property type="nucleotide sequence ID" value="NZ_CP109617.1"/>
</dbReference>
<dbReference type="EMBL" id="CP109617">
    <property type="protein sequence ID" value="WED56661.1"/>
    <property type="molecule type" value="Genomic_DNA"/>
</dbReference>
<keyword evidence="2" id="KW-1185">Reference proteome</keyword>
<sequence length="74" mass="8775">MHTFRSGEREKVEIIAGLLQQAGYRISRIRTVDSQFVVTARLEGRTQREGEYDRIEGIVHHFDIEEWITNEERD</sequence>
<proteinExistence type="predicted"/>
<accession>A0ABY8B424</accession>
<gene>
    <name evidence="1" type="ORF">OE059_07370</name>
</gene>
<name>A0ABY8B424_9BACL</name>
<organism evidence="1 2">
    <name type="scientific">Exiguobacterium profundum</name>
    <dbReference type="NCBI Taxonomy" id="307643"/>
    <lineage>
        <taxon>Bacteria</taxon>
        <taxon>Bacillati</taxon>
        <taxon>Bacillota</taxon>
        <taxon>Bacilli</taxon>
        <taxon>Bacillales</taxon>
        <taxon>Bacillales Family XII. Incertae Sedis</taxon>
        <taxon>Exiguobacterium</taxon>
    </lineage>
</organism>
<reference evidence="1 2" key="1">
    <citation type="submission" date="2022-10" db="EMBL/GenBank/DDBJ databases">
        <title>Complete genome sequence of Exiguobacterium profundum TSS-3 isolated from an extremely saline-alkaline spring located in Ixtapa, Chiapas-Mexico.</title>
        <authorList>
            <person name="Rincon-Rosales R."/>
            <person name="Rogel M.A."/>
            <person name="Rincon-Molina C.I."/>
            <person name="Guerrero G."/>
            <person name="Manzano-Gomez L.A."/>
            <person name="Lopez-Lopez A."/>
            <person name="Rincon Molina F.A."/>
            <person name="Martinez-Romero E."/>
        </authorList>
    </citation>
    <scope>NUCLEOTIDE SEQUENCE [LARGE SCALE GENOMIC DNA]</scope>
    <source>
        <strain evidence="1 2">TSS-3</strain>
    </source>
</reference>
<evidence type="ECO:0000313" key="1">
    <source>
        <dbReference type="EMBL" id="WED56661.1"/>
    </source>
</evidence>
<evidence type="ECO:0000313" key="2">
    <source>
        <dbReference type="Proteomes" id="UP001219957"/>
    </source>
</evidence>
<protein>
    <submittedName>
        <fullName evidence="1">Uncharacterized protein</fullName>
    </submittedName>
</protein>